<reference key="2">
    <citation type="submission" date="2011-05" db="EMBL/GenBank/DDBJ databases">
        <title>The Genome Sequence of Magnaporthe oryzae 70-15.</title>
        <authorList>
            <consortium name="The Broad Institute Genome Sequencing Platform"/>
            <person name="Ma L.-J."/>
            <person name="Dead R."/>
            <person name="Young S.K."/>
            <person name="Zeng Q."/>
            <person name="Gargeya S."/>
            <person name="Fitzgerald M."/>
            <person name="Haas B."/>
            <person name="Abouelleil A."/>
            <person name="Alvarado L."/>
            <person name="Arachchi H.M."/>
            <person name="Berlin A."/>
            <person name="Brown A."/>
            <person name="Chapman S.B."/>
            <person name="Chen Z."/>
            <person name="Dunbar C."/>
            <person name="Freedman E."/>
            <person name="Gearin G."/>
            <person name="Gellesch M."/>
            <person name="Goldberg J."/>
            <person name="Griggs A."/>
            <person name="Gujja S."/>
            <person name="Heiman D."/>
            <person name="Howarth C."/>
            <person name="Larson L."/>
            <person name="Lui A."/>
            <person name="MacDonald P.J.P."/>
            <person name="Mehta T."/>
            <person name="Montmayeur A."/>
            <person name="Murphy C."/>
            <person name="Neiman D."/>
            <person name="Pearson M."/>
            <person name="Priest M."/>
            <person name="Roberts A."/>
            <person name="Saif S."/>
            <person name="Shea T."/>
            <person name="Shenoy N."/>
            <person name="Sisk P."/>
            <person name="Stolte C."/>
            <person name="Sykes S."/>
            <person name="Yandava C."/>
            <person name="Wortman J."/>
            <person name="Nusbaum C."/>
            <person name="Birren B."/>
        </authorList>
    </citation>
    <scope>NUCLEOTIDE SEQUENCE</scope>
    <source>
        <strain>70-15</strain>
    </source>
</reference>
<feature type="non-terminal residue" evidence="2">
    <location>
        <position position="1"/>
    </location>
</feature>
<proteinExistence type="predicted"/>
<protein>
    <recommendedName>
        <fullName evidence="4">Secreted protein</fullName>
    </recommendedName>
</protein>
<sequence length="99" mass="11303">QTLCANKQFLLLLFHAPLVVSTWRSFRSGQEETERGKKKIKTRCSKFHADLRFSWATSARLLARLLRTTGRNGDWKTVKGINLQGRAKIALTLTLCKNT</sequence>
<feature type="non-terminal residue" evidence="2">
    <location>
        <position position="99"/>
    </location>
</feature>
<evidence type="ECO:0000313" key="3">
    <source>
        <dbReference type="Proteomes" id="UP000009058"/>
    </source>
</evidence>
<keyword evidence="1" id="KW-0732">Signal</keyword>
<gene>
    <name evidence="2" type="ORF">MGG_16763</name>
</gene>
<feature type="chain" id="PRO_5003466617" description="Secreted protein" evidence="1">
    <location>
        <begin position="22"/>
        <end position="99"/>
    </location>
</feature>
<reference evidence="2 3" key="1">
    <citation type="journal article" date="2005" name="Nature">
        <title>The genome sequence of the rice blast fungus Magnaporthe grisea.</title>
        <authorList>
            <person name="Dean R.A."/>
            <person name="Talbot N.J."/>
            <person name="Ebbole D.J."/>
            <person name="Farman M.L."/>
            <person name="Mitchell T.K."/>
            <person name="Orbach M.J."/>
            <person name="Thon M."/>
            <person name="Kulkarni R."/>
            <person name="Xu J.R."/>
            <person name="Pan H."/>
            <person name="Read N.D."/>
            <person name="Lee Y.H."/>
            <person name="Carbone I."/>
            <person name="Brown D."/>
            <person name="Oh Y.Y."/>
            <person name="Donofrio N."/>
            <person name="Jeong J.S."/>
            <person name="Soanes D.M."/>
            <person name="Djonovic S."/>
            <person name="Kolomiets E."/>
            <person name="Rehmeyer C."/>
            <person name="Li W."/>
            <person name="Harding M."/>
            <person name="Kim S."/>
            <person name="Lebrun M.H."/>
            <person name="Bohnert H."/>
            <person name="Coughlan S."/>
            <person name="Butler J."/>
            <person name="Calvo S."/>
            <person name="Ma L.J."/>
            <person name="Nicol R."/>
            <person name="Purcell S."/>
            <person name="Nusbaum C."/>
            <person name="Galagan J.E."/>
            <person name="Birren B.W."/>
        </authorList>
    </citation>
    <scope>NUCLEOTIDE SEQUENCE [LARGE SCALE GENOMIC DNA]</scope>
    <source>
        <strain evidence="3">70-15 / ATCC MYA-4617 / FGSC 8958</strain>
    </source>
</reference>
<dbReference type="InParanoid" id="G4N5K5"/>
<dbReference type="Proteomes" id="UP000009058">
    <property type="component" value="Chromosome 3"/>
</dbReference>
<dbReference type="AlphaFoldDB" id="G4N5K5"/>
<evidence type="ECO:0000256" key="1">
    <source>
        <dbReference type="SAM" id="SignalP"/>
    </source>
</evidence>
<keyword evidence="3" id="KW-1185">Reference proteome</keyword>
<name>G4N5K5_PYRO7</name>
<dbReference type="VEuPathDB" id="FungiDB:MGG_16763"/>
<feature type="signal peptide" evidence="1">
    <location>
        <begin position="1"/>
        <end position="21"/>
    </location>
</feature>
<dbReference type="RefSeq" id="XP_003712005.1">
    <property type="nucleotide sequence ID" value="XM_003711957.1"/>
</dbReference>
<evidence type="ECO:0000313" key="2">
    <source>
        <dbReference type="EMBL" id="EHA52198.1"/>
    </source>
</evidence>
<accession>G4N5K5</accession>
<evidence type="ECO:0008006" key="4">
    <source>
        <dbReference type="Google" id="ProtNLM"/>
    </source>
</evidence>
<dbReference type="EMBL" id="CM001233">
    <property type="protein sequence ID" value="EHA52198.1"/>
    <property type="molecule type" value="Genomic_DNA"/>
</dbReference>
<dbReference type="KEGG" id="mgr:MGG_16763"/>
<organism evidence="2 3">
    <name type="scientific">Pyricularia oryzae (strain 70-15 / ATCC MYA-4617 / FGSC 8958)</name>
    <name type="common">Rice blast fungus</name>
    <name type="synonym">Magnaporthe oryzae</name>
    <dbReference type="NCBI Taxonomy" id="242507"/>
    <lineage>
        <taxon>Eukaryota</taxon>
        <taxon>Fungi</taxon>
        <taxon>Dikarya</taxon>
        <taxon>Ascomycota</taxon>
        <taxon>Pezizomycotina</taxon>
        <taxon>Sordariomycetes</taxon>
        <taxon>Sordariomycetidae</taxon>
        <taxon>Magnaporthales</taxon>
        <taxon>Pyriculariaceae</taxon>
        <taxon>Pyricularia</taxon>
    </lineage>
</organism>
<dbReference type="GeneID" id="12984263"/>